<evidence type="ECO:0000256" key="1">
    <source>
        <dbReference type="SAM" id="MobiDB-lite"/>
    </source>
</evidence>
<reference evidence="2 3" key="1">
    <citation type="submission" date="2017-08" db="EMBL/GenBank/DDBJ databases">
        <title>The complete genome sequence of Nocardiopsis gilva YIM 90087.</title>
        <authorList>
            <person name="Yin M."/>
            <person name="Tang S."/>
        </authorList>
    </citation>
    <scope>NUCLEOTIDE SEQUENCE [LARGE SCALE GENOMIC DNA]</scope>
    <source>
        <strain evidence="2 3">YIM 90087</strain>
    </source>
</reference>
<gene>
    <name evidence="2" type="ORF">CDO52_16440</name>
</gene>
<name>A0A223S7T1_9ACTN</name>
<accession>A0A223S7T1</accession>
<feature type="compositionally biased region" description="Basic and acidic residues" evidence="1">
    <location>
        <begin position="115"/>
        <end position="139"/>
    </location>
</feature>
<proteinExistence type="predicted"/>
<dbReference type="KEGG" id="ngv:CDO52_16440"/>
<evidence type="ECO:0000313" key="3">
    <source>
        <dbReference type="Proteomes" id="UP000215005"/>
    </source>
</evidence>
<organism evidence="2 3">
    <name type="scientific">Nocardiopsis gilva YIM 90087</name>
    <dbReference type="NCBI Taxonomy" id="1235441"/>
    <lineage>
        <taxon>Bacteria</taxon>
        <taxon>Bacillati</taxon>
        <taxon>Actinomycetota</taxon>
        <taxon>Actinomycetes</taxon>
        <taxon>Streptosporangiales</taxon>
        <taxon>Nocardiopsidaceae</taxon>
        <taxon>Nocardiopsis</taxon>
    </lineage>
</organism>
<protein>
    <recommendedName>
        <fullName evidence="4">Translation initiation factor 2</fullName>
    </recommendedName>
</protein>
<sequence length="587" mass="64753">MPIGEASGSWSTLPDCRRVLVVAHTVTSMTRLLDILPLLESDPRIQIVFTRARTSNFREGVTEYLNDLGVVVAPWEQAIEEEFDLAISASFGDDMHAIKAPLAVVSHGAGYNKLMETETGNRKPETGNRKPETGNRKPETATPQGVFGLSSATLIRNGQLVPSMLVLSHPEQLDRLREACPQAVDAAVVAGDPTYDRILEGRRWRSEYRKSLDVGERRLVLVSSTWGPSSLLGRRPELLSELLEELPVDEYRVAFAAHPNTWHGHGPWQVRYWLASCERAGLRVLPPRHGWQAAVAAADHIIGDHGSVTFYGAAIGTHTMLGTFPDEELAEDSPIAEFGRTARRLTHRRSLLDQLMEDAAVHTPGRFDASTRMLSSLPGQSGDVLRAAFYRLLGLPEPRHRVRIVPPERPTPYVRTWPDVGGLVPLVVSAEGDDMEVRVERRPAALVSGGHRVLQRPHVVASADEPDSHWLDSADILVCGAGGYEPRHHDNPVDPWERISRVFSAHPNARFAVMTAPGECLVATRGNKRYRLSSETDSGGIDPLVFASAFWRVHTHLRGEIVSSSVKVGVGQHQVVMRVVPETREAT</sequence>
<dbReference type="EMBL" id="CP022753">
    <property type="protein sequence ID" value="ASU84166.1"/>
    <property type="molecule type" value="Genomic_DNA"/>
</dbReference>
<evidence type="ECO:0008006" key="4">
    <source>
        <dbReference type="Google" id="ProtNLM"/>
    </source>
</evidence>
<keyword evidence="3" id="KW-1185">Reference proteome</keyword>
<evidence type="ECO:0000313" key="2">
    <source>
        <dbReference type="EMBL" id="ASU84166.1"/>
    </source>
</evidence>
<dbReference type="AlphaFoldDB" id="A0A223S7T1"/>
<feature type="region of interest" description="Disordered" evidence="1">
    <location>
        <begin position="114"/>
        <end position="144"/>
    </location>
</feature>
<dbReference type="Proteomes" id="UP000215005">
    <property type="component" value="Chromosome"/>
</dbReference>